<keyword evidence="2" id="KW-0479">Metal-binding</keyword>
<sequence length="313" mass="34558">MDVSVLVALLLVGLLSLFFVFVTRKPSPSHGHGKKQLPPSPPGLPLLGHLPLLGSLPHRKLRSMAEAHGPVMLLRLGRVPTVVASSAAAAQEAMKTRDLAFASRPRVLMAERLLYGRDMVFAPYGEFWRQARRVSVLHLLSPRRVQSFRRAREHEAAALLARVRRAGVVINLSDLLVSYACGVISRAAFGDEDYELDGENGGGKLRKVFADFEELLGAGTVGEFVPWLAWVDTLMGVHAKATRTFEALDGLLERVVEDHRKRRRGDRNVGDDEDHRDFVDVLLDVNETEEEAGGAVQFDTVAIKAIILVHTKQ</sequence>
<feature type="non-terminal residue" evidence="4">
    <location>
        <position position="1"/>
    </location>
</feature>
<keyword evidence="5" id="KW-1185">Reference proteome</keyword>
<dbReference type="GO" id="GO:0005506">
    <property type="term" value="F:iron ion binding"/>
    <property type="evidence" value="ECO:0007669"/>
    <property type="project" value="InterPro"/>
</dbReference>
<comment type="similarity">
    <text evidence="1">Belongs to the cytochrome P450 family.</text>
</comment>
<dbReference type="Proteomes" id="UP000324897">
    <property type="component" value="Unassembled WGS sequence"/>
</dbReference>
<accession>A0A5J9UH52</accession>
<evidence type="ECO:0008006" key="6">
    <source>
        <dbReference type="Google" id="ProtNLM"/>
    </source>
</evidence>
<dbReference type="Gene3D" id="1.10.630.10">
    <property type="entry name" value="Cytochrome P450"/>
    <property type="match status" value="1"/>
</dbReference>
<dbReference type="PANTHER" id="PTHR47955">
    <property type="entry name" value="CYTOCHROME P450 FAMILY 71 PROTEIN"/>
    <property type="match status" value="1"/>
</dbReference>
<dbReference type="InterPro" id="IPR036396">
    <property type="entry name" value="Cyt_P450_sf"/>
</dbReference>
<name>A0A5J9UH52_9POAL</name>
<reference evidence="4 5" key="1">
    <citation type="journal article" date="2019" name="Sci. Rep.">
        <title>A high-quality genome of Eragrostis curvula grass provides insights into Poaceae evolution and supports new strategies to enhance forage quality.</title>
        <authorList>
            <person name="Carballo J."/>
            <person name="Santos B.A.C.M."/>
            <person name="Zappacosta D."/>
            <person name="Garbus I."/>
            <person name="Selva J.P."/>
            <person name="Gallo C.A."/>
            <person name="Diaz A."/>
            <person name="Albertini E."/>
            <person name="Caccamo M."/>
            <person name="Echenique V."/>
        </authorList>
    </citation>
    <scope>NUCLEOTIDE SEQUENCE [LARGE SCALE GENOMIC DNA]</scope>
    <source>
        <strain evidence="5">cv. Victoria</strain>
        <tissue evidence="4">Leaf</tissue>
    </source>
</reference>
<keyword evidence="3" id="KW-0408">Iron</keyword>
<evidence type="ECO:0000256" key="3">
    <source>
        <dbReference type="ARBA" id="ARBA00023004"/>
    </source>
</evidence>
<dbReference type="Pfam" id="PF00067">
    <property type="entry name" value="p450"/>
    <property type="match status" value="1"/>
</dbReference>
<dbReference type="GO" id="GO:0016705">
    <property type="term" value="F:oxidoreductase activity, acting on paired donors, with incorporation or reduction of molecular oxygen"/>
    <property type="evidence" value="ECO:0007669"/>
    <property type="project" value="InterPro"/>
</dbReference>
<dbReference type="PANTHER" id="PTHR47955:SF15">
    <property type="entry name" value="CYTOCHROME P450 71A2-LIKE"/>
    <property type="match status" value="1"/>
</dbReference>
<dbReference type="InterPro" id="IPR002401">
    <property type="entry name" value="Cyt_P450_E_grp-I"/>
</dbReference>
<dbReference type="EMBL" id="RWGY01000026">
    <property type="protein sequence ID" value="TVU22972.1"/>
    <property type="molecule type" value="Genomic_DNA"/>
</dbReference>
<gene>
    <name evidence="4" type="ORF">EJB05_32696</name>
</gene>
<protein>
    <recommendedName>
        <fullName evidence="6">Cytochrome P450</fullName>
    </recommendedName>
</protein>
<comment type="caution">
    <text evidence="4">The sequence shown here is derived from an EMBL/GenBank/DDBJ whole genome shotgun (WGS) entry which is preliminary data.</text>
</comment>
<evidence type="ECO:0000256" key="1">
    <source>
        <dbReference type="ARBA" id="ARBA00010617"/>
    </source>
</evidence>
<proteinExistence type="inferred from homology"/>
<dbReference type="GO" id="GO:0004497">
    <property type="term" value="F:monooxygenase activity"/>
    <property type="evidence" value="ECO:0007669"/>
    <property type="project" value="InterPro"/>
</dbReference>
<organism evidence="4 5">
    <name type="scientific">Eragrostis curvula</name>
    <name type="common">weeping love grass</name>
    <dbReference type="NCBI Taxonomy" id="38414"/>
    <lineage>
        <taxon>Eukaryota</taxon>
        <taxon>Viridiplantae</taxon>
        <taxon>Streptophyta</taxon>
        <taxon>Embryophyta</taxon>
        <taxon>Tracheophyta</taxon>
        <taxon>Spermatophyta</taxon>
        <taxon>Magnoliopsida</taxon>
        <taxon>Liliopsida</taxon>
        <taxon>Poales</taxon>
        <taxon>Poaceae</taxon>
        <taxon>PACMAD clade</taxon>
        <taxon>Chloridoideae</taxon>
        <taxon>Eragrostideae</taxon>
        <taxon>Eragrostidinae</taxon>
        <taxon>Eragrostis</taxon>
    </lineage>
</organism>
<dbReference type="PRINTS" id="PR00463">
    <property type="entry name" value="EP450I"/>
</dbReference>
<evidence type="ECO:0000313" key="5">
    <source>
        <dbReference type="Proteomes" id="UP000324897"/>
    </source>
</evidence>
<evidence type="ECO:0000256" key="2">
    <source>
        <dbReference type="ARBA" id="ARBA00022723"/>
    </source>
</evidence>
<dbReference type="SUPFAM" id="SSF48264">
    <property type="entry name" value="Cytochrome P450"/>
    <property type="match status" value="1"/>
</dbReference>
<evidence type="ECO:0000313" key="4">
    <source>
        <dbReference type="EMBL" id="TVU22972.1"/>
    </source>
</evidence>
<dbReference type="Gramene" id="TVU22972">
    <property type="protein sequence ID" value="TVU22972"/>
    <property type="gene ID" value="EJB05_32696"/>
</dbReference>
<dbReference type="OrthoDB" id="1470350at2759"/>
<dbReference type="AlphaFoldDB" id="A0A5J9UH52"/>
<dbReference type="InterPro" id="IPR001128">
    <property type="entry name" value="Cyt_P450"/>
</dbReference>
<dbReference type="GO" id="GO:0020037">
    <property type="term" value="F:heme binding"/>
    <property type="evidence" value="ECO:0007669"/>
    <property type="project" value="InterPro"/>
</dbReference>